<proteinExistence type="inferred from homology"/>
<evidence type="ECO:0000313" key="8">
    <source>
        <dbReference type="Proteomes" id="UP001153678"/>
    </source>
</evidence>
<dbReference type="PANTHER" id="PTHR12815">
    <property type="entry name" value="SORTING AND ASSEMBLY MACHINERY SAMM50 PROTEIN FAMILY MEMBER"/>
    <property type="match status" value="1"/>
</dbReference>
<dbReference type="Gene3D" id="2.40.160.50">
    <property type="entry name" value="membrane protein fhac: a member of the omp85/tpsb transporter family"/>
    <property type="match status" value="1"/>
</dbReference>
<protein>
    <submittedName>
        <fullName evidence="7">5704_t:CDS:1</fullName>
    </submittedName>
</protein>
<gene>
    <name evidence="7" type="ORF">FWILDA_LOCUS10726</name>
</gene>
<dbReference type="EMBL" id="CAMKVN010002819">
    <property type="protein sequence ID" value="CAI2182734.1"/>
    <property type="molecule type" value="Genomic_DNA"/>
</dbReference>
<evidence type="ECO:0000256" key="3">
    <source>
        <dbReference type="ARBA" id="ARBA00022452"/>
    </source>
</evidence>
<dbReference type="InterPro" id="IPR000184">
    <property type="entry name" value="Bac_surfAg_D15"/>
</dbReference>
<name>A0A9W4SVD6_9GLOM</name>
<comment type="caution">
    <text evidence="7">The sequence shown here is derived from an EMBL/GenBank/DDBJ whole genome shotgun (WGS) entry which is preliminary data.</text>
</comment>
<dbReference type="GO" id="GO:0005741">
    <property type="term" value="C:mitochondrial outer membrane"/>
    <property type="evidence" value="ECO:0007669"/>
    <property type="project" value="UniProtKB-SubCell"/>
</dbReference>
<evidence type="ECO:0000256" key="5">
    <source>
        <dbReference type="ARBA" id="ARBA00023136"/>
    </source>
</evidence>
<dbReference type="PANTHER" id="PTHR12815:SF18">
    <property type="entry name" value="SORTING AND ASSEMBLY MACHINERY COMPONENT 50 HOMOLOG"/>
    <property type="match status" value="1"/>
</dbReference>
<sequence length="371" mass="41417">MDNEEEFPLRAHQNEEFTELNFEAQARKNKGYEEAAKNLNDLVLDTKDCPFYIHTFQIHGTKKTRRSLFESVINPALHARTLGSVIDEVRISADKLNRLDIFKYVDVLLDNNNDPFAQPGAIDAILSVEEKSRFWIKTGTEIGNDAGSANVSLNIRNVFGGAETLETYMSAGTQTSHVFEFCLAKPINGNPDSKIDISAYRLTRNNQSFSSHDEILQGIALRWRILSASLRNGLLFPLEAQQSKISDRFFLGGAQSVRGFKLNGIGPREDKSDFYVAAGVSLFTPLPKLSRYPVKGHFFLNGGSLVKVNPLQPLTYAYKNLTRAPSVSAGVGIVYRSSILRLEMNFCLPLIATNTDKLKKGLQLGLGFNFW</sequence>
<organism evidence="7 8">
    <name type="scientific">Funneliformis geosporum</name>
    <dbReference type="NCBI Taxonomy" id="1117311"/>
    <lineage>
        <taxon>Eukaryota</taxon>
        <taxon>Fungi</taxon>
        <taxon>Fungi incertae sedis</taxon>
        <taxon>Mucoromycota</taxon>
        <taxon>Glomeromycotina</taxon>
        <taxon>Glomeromycetes</taxon>
        <taxon>Glomerales</taxon>
        <taxon>Glomeraceae</taxon>
        <taxon>Funneliformis</taxon>
    </lineage>
</organism>
<reference evidence="7" key="1">
    <citation type="submission" date="2022-08" db="EMBL/GenBank/DDBJ databases">
        <authorList>
            <person name="Kallberg Y."/>
            <person name="Tangrot J."/>
            <person name="Rosling A."/>
        </authorList>
    </citation>
    <scope>NUCLEOTIDE SEQUENCE</scope>
    <source>
        <strain evidence="7">Wild A</strain>
    </source>
</reference>
<keyword evidence="5" id="KW-0472">Membrane</keyword>
<dbReference type="AlphaFoldDB" id="A0A9W4SVD6"/>
<dbReference type="Pfam" id="PF01103">
    <property type="entry name" value="Omp85"/>
    <property type="match status" value="1"/>
</dbReference>
<evidence type="ECO:0000256" key="1">
    <source>
        <dbReference type="ARBA" id="ARBA00004374"/>
    </source>
</evidence>
<dbReference type="Proteomes" id="UP001153678">
    <property type="component" value="Unassembled WGS sequence"/>
</dbReference>
<dbReference type="GO" id="GO:0045040">
    <property type="term" value="P:protein insertion into mitochondrial outer membrane"/>
    <property type="evidence" value="ECO:0007669"/>
    <property type="project" value="TreeGrafter"/>
</dbReference>
<dbReference type="OrthoDB" id="1724197at2759"/>
<comment type="subcellular location">
    <subcellularLocation>
        <location evidence="1">Mitochondrion outer membrane</location>
        <topology evidence="1">Multi-pass membrane protein</topology>
    </subcellularLocation>
</comment>
<evidence type="ECO:0000259" key="6">
    <source>
        <dbReference type="Pfam" id="PF01103"/>
    </source>
</evidence>
<keyword evidence="8" id="KW-1185">Reference proteome</keyword>
<accession>A0A9W4SVD6</accession>
<comment type="similarity">
    <text evidence="2">Belongs to the SAM50/omp85 family.</text>
</comment>
<dbReference type="InterPro" id="IPR039910">
    <property type="entry name" value="D15-like"/>
</dbReference>
<evidence type="ECO:0000313" key="7">
    <source>
        <dbReference type="EMBL" id="CAI2182734.1"/>
    </source>
</evidence>
<keyword evidence="3" id="KW-1134">Transmembrane beta strand</keyword>
<evidence type="ECO:0000256" key="4">
    <source>
        <dbReference type="ARBA" id="ARBA00022692"/>
    </source>
</evidence>
<feature type="domain" description="Bacterial surface antigen (D15)" evidence="6">
    <location>
        <begin position="224"/>
        <end position="370"/>
    </location>
</feature>
<evidence type="ECO:0000256" key="2">
    <source>
        <dbReference type="ARBA" id="ARBA00010913"/>
    </source>
</evidence>
<keyword evidence="4" id="KW-0812">Transmembrane</keyword>